<dbReference type="CDD" id="cd02248">
    <property type="entry name" value="Peptidase_C1A"/>
    <property type="match status" value="1"/>
</dbReference>
<dbReference type="SMART" id="SM00645">
    <property type="entry name" value="Pept_C1"/>
    <property type="match status" value="2"/>
</dbReference>
<comment type="similarity">
    <text evidence="1">Belongs to the peptidase C1 family.</text>
</comment>
<dbReference type="InterPro" id="IPR039417">
    <property type="entry name" value="Peptidase_C1A_papain-like"/>
</dbReference>
<dbReference type="InterPro" id="IPR000668">
    <property type="entry name" value="Peptidase_C1A_C"/>
</dbReference>
<sequence length="627" mass="70250">MSKFSLIIVALVAISLVDLSMAILYVPAQEWADYKAAYNKDYTNSPITEAYAQYYYAYNKKMIKKHNDLYDRGLRTYKLAINQFSDMRFIHFNALFPLASSTAEYHDKPPPTVQTAGPSYDPQMMGLNAKVEDQGLKCNSGWAYAAAKSIELFQAVQKGNMNPDSLSAQNLIDCAGRSSACKNQVPLAAFNYLTEHQMDLHLEKDYKNDNEQAQPGMCTPPSGAQHLPVETLTAYSKIKNGDDEALKSYVSAGMPVVVEFNPSSFEFMHYSDGIFQPPTSRKGSHFMVVNIMARIALFMFAIMVMCLVDLSWAINHVPANEWAEYKEKYNKDYTNSDITEAYAQYYYAYNKRMIERHNALYERGSSTYKLCVNQFTDMRLIHFNALFPVAKGTGPSFDSPLPSVQPASPYYDPINDFNFTSNIENQGTKCNSGWAYAAAKSIELLQAQQMGNMNPAPLSAQNFIDCAGRSAACKNQVPQAAFDYLTQYNMDLHLESEYNNNNTLGEPGMCTPMGQLVTNLGSYSRLTDGDDESLKAYVSNGFPVVVEFNPTSFEFMHYSEGIFQQPSVRQGSHFMVVIGYDTDATGIDYWILQNSFGTSWGETGLIRVARSPTVKLTKNAIFPTELA</sequence>
<evidence type="ECO:0000313" key="5">
    <source>
        <dbReference type="EMBL" id="KNC25215.1"/>
    </source>
</evidence>
<feature type="domain" description="Peptidase C1A papain C-terminal" evidence="3">
    <location>
        <begin position="407"/>
        <end position="624"/>
    </location>
</feature>
<feature type="domain" description="Cathepsin propeptide inhibitor" evidence="4">
    <location>
        <begin position="31"/>
        <end position="92"/>
    </location>
</feature>
<keyword evidence="2" id="KW-0812">Transmembrane</keyword>
<dbReference type="Gene3D" id="1.10.287.2250">
    <property type="match status" value="2"/>
</dbReference>
<dbReference type="InterPro" id="IPR038765">
    <property type="entry name" value="Papain-like_cys_pep_sf"/>
</dbReference>
<feature type="domain" description="Cathepsin propeptide inhibitor" evidence="4">
    <location>
        <begin position="322"/>
        <end position="383"/>
    </location>
</feature>
<dbReference type="Gene3D" id="3.90.70.10">
    <property type="entry name" value="Cysteine proteinases"/>
    <property type="match status" value="2"/>
</dbReference>
<feature type="transmembrane region" description="Helical" evidence="2">
    <location>
        <begin position="6"/>
        <end position="26"/>
    </location>
</feature>
<keyword evidence="6" id="KW-1185">Reference proteome</keyword>
<gene>
    <name evidence="5" type="ORF">FF38_04245</name>
</gene>
<organism evidence="5 6">
    <name type="scientific">Lucilia cuprina</name>
    <name type="common">Green bottle fly</name>
    <name type="synonym">Australian sheep blowfly</name>
    <dbReference type="NCBI Taxonomy" id="7375"/>
    <lineage>
        <taxon>Eukaryota</taxon>
        <taxon>Metazoa</taxon>
        <taxon>Ecdysozoa</taxon>
        <taxon>Arthropoda</taxon>
        <taxon>Hexapoda</taxon>
        <taxon>Insecta</taxon>
        <taxon>Pterygota</taxon>
        <taxon>Neoptera</taxon>
        <taxon>Endopterygota</taxon>
        <taxon>Diptera</taxon>
        <taxon>Brachycera</taxon>
        <taxon>Muscomorpha</taxon>
        <taxon>Oestroidea</taxon>
        <taxon>Calliphoridae</taxon>
        <taxon>Luciliinae</taxon>
        <taxon>Lucilia</taxon>
    </lineage>
</organism>
<dbReference type="Pfam" id="PF00112">
    <property type="entry name" value="Peptidase_C1"/>
    <property type="match status" value="2"/>
</dbReference>
<dbReference type="PANTHER" id="PTHR12411">
    <property type="entry name" value="CYSTEINE PROTEASE FAMILY C1-RELATED"/>
    <property type="match status" value="1"/>
</dbReference>
<dbReference type="InterPro" id="IPR013201">
    <property type="entry name" value="Prot_inhib_I29"/>
</dbReference>
<keyword evidence="2" id="KW-0472">Membrane</keyword>
<feature type="transmembrane region" description="Helical" evidence="2">
    <location>
        <begin position="291"/>
        <end position="314"/>
    </location>
</feature>
<evidence type="ECO:0000256" key="1">
    <source>
        <dbReference type="ARBA" id="ARBA00008455"/>
    </source>
</evidence>
<dbReference type="InterPro" id="IPR013128">
    <property type="entry name" value="Peptidase_C1A"/>
</dbReference>
<dbReference type="Pfam" id="PF08246">
    <property type="entry name" value="Inhibitor_I29"/>
    <property type="match status" value="2"/>
</dbReference>
<name>A0A0L0BYW5_LUCCU</name>
<feature type="domain" description="Peptidase C1A papain C-terminal" evidence="3">
    <location>
        <begin position="116"/>
        <end position="303"/>
    </location>
</feature>
<reference evidence="5 6" key="1">
    <citation type="journal article" date="2015" name="Nat. Commun.">
        <title>Lucilia cuprina genome unlocks parasitic fly biology to underpin future interventions.</title>
        <authorList>
            <person name="Anstead C.A."/>
            <person name="Korhonen P.K."/>
            <person name="Young N.D."/>
            <person name="Hall R.S."/>
            <person name="Jex A.R."/>
            <person name="Murali S.C."/>
            <person name="Hughes D.S."/>
            <person name="Lee S.F."/>
            <person name="Perry T."/>
            <person name="Stroehlein A.J."/>
            <person name="Ansell B.R."/>
            <person name="Breugelmans B."/>
            <person name="Hofmann A."/>
            <person name="Qu J."/>
            <person name="Dugan S."/>
            <person name="Lee S.L."/>
            <person name="Chao H."/>
            <person name="Dinh H."/>
            <person name="Han Y."/>
            <person name="Doddapaneni H.V."/>
            <person name="Worley K.C."/>
            <person name="Muzny D.M."/>
            <person name="Ioannidis P."/>
            <person name="Waterhouse R.M."/>
            <person name="Zdobnov E.M."/>
            <person name="James P.J."/>
            <person name="Bagnall N.H."/>
            <person name="Kotze A.C."/>
            <person name="Gibbs R.A."/>
            <person name="Richards S."/>
            <person name="Batterham P."/>
            <person name="Gasser R.B."/>
        </authorList>
    </citation>
    <scope>NUCLEOTIDE SEQUENCE [LARGE SCALE GENOMIC DNA]</scope>
    <source>
        <strain evidence="5 6">LS</strain>
        <tissue evidence="5">Full body</tissue>
    </source>
</reference>
<dbReference type="SMART" id="SM00848">
    <property type="entry name" value="Inhibitor_I29"/>
    <property type="match status" value="2"/>
</dbReference>
<dbReference type="GO" id="GO:0008234">
    <property type="term" value="F:cysteine-type peptidase activity"/>
    <property type="evidence" value="ECO:0007669"/>
    <property type="project" value="InterPro"/>
</dbReference>
<accession>A0A0L0BYW5</accession>
<dbReference type="AlphaFoldDB" id="A0A0L0BYW5"/>
<comment type="caution">
    <text evidence="5">The sequence shown here is derived from an EMBL/GenBank/DDBJ whole genome shotgun (WGS) entry which is preliminary data.</text>
</comment>
<dbReference type="OrthoDB" id="387093at2759"/>
<evidence type="ECO:0000256" key="2">
    <source>
        <dbReference type="SAM" id="Phobius"/>
    </source>
</evidence>
<dbReference type="GO" id="GO:0006508">
    <property type="term" value="P:proteolysis"/>
    <property type="evidence" value="ECO:0007669"/>
    <property type="project" value="InterPro"/>
</dbReference>
<evidence type="ECO:0008006" key="7">
    <source>
        <dbReference type="Google" id="ProtNLM"/>
    </source>
</evidence>
<evidence type="ECO:0000313" key="6">
    <source>
        <dbReference type="Proteomes" id="UP000037069"/>
    </source>
</evidence>
<dbReference type="SUPFAM" id="SSF54001">
    <property type="entry name" value="Cysteine proteinases"/>
    <property type="match status" value="2"/>
</dbReference>
<protein>
    <recommendedName>
        <fullName evidence="7">Peptidase C1A papain C-terminal domain-containing protein</fullName>
    </recommendedName>
</protein>
<dbReference type="EMBL" id="JRES01001139">
    <property type="protein sequence ID" value="KNC25215.1"/>
    <property type="molecule type" value="Genomic_DNA"/>
</dbReference>
<evidence type="ECO:0000259" key="4">
    <source>
        <dbReference type="SMART" id="SM00848"/>
    </source>
</evidence>
<proteinExistence type="inferred from homology"/>
<evidence type="ECO:0000259" key="3">
    <source>
        <dbReference type="SMART" id="SM00645"/>
    </source>
</evidence>
<keyword evidence="2" id="KW-1133">Transmembrane helix</keyword>
<dbReference type="Proteomes" id="UP000037069">
    <property type="component" value="Unassembled WGS sequence"/>
</dbReference>